<dbReference type="GO" id="GO:0000155">
    <property type="term" value="F:phosphorelay sensor kinase activity"/>
    <property type="evidence" value="ECO:0007669"/>
    <property type="project" value="InterPro"/>
</dbReference>
<evidence type="ECO:0000256" key="1">
    <source>
        <dbReference type="ARBA" id="ARBA00000085"/>
    </source>
</evidence>
<dbReference type="STRING" id="1121298.SAMN05444401_0467"/>
<dbReference type="CDD" id="cd06225">
    <property type="entry name" value="HAMP"/>
    <property type="match status" value="1"/>
</dbReference>
<keyword evidence="9" id="KW-0418">Kinase</keyword>
<accession>A0A1M6PAZ2</accession>
<dbReference type="Pfam" id="PF00672">
    <property type="entry name" value="HAMP"/>
    <property type="match status" value="1"/>
</dbReference>
<dbReference type="RefSeq" id="WP_073012736.1">
    <property type="nucleotide sequence ID" value="NZ_FQZO01000015.1"/>
</dbReference>
<evidence type="ECO:0000259" key="15">
    <source>
        <dbReference type="PROSITE" id="PS50109"/>
    </source>
</evidence>
<dbReference type="CDD" id="cd00075">
    <property type="entry name" value="HATPase"/>
    <property type="match status" value="1"/>
</dbReference>
<dbReference type="InterPro" id="IPR003660">
    <property type="entry name" value="HAMP_dom"/>
</dbReference>
<dbReference type="InterPro" id="IPR005467">
    <property type="entry name" value="His_kinase_dom"/>
</dbReference>
<evidence type="ECO:0000256" key="2">
    <source>
        <dbReference type="ARBA" id="ARBA00004651"/>
    </source>
</evidence>
<keyword evidence="10" id="KW-0067">ATP-binding</keyword>
<dbReference type="InterPro" id="IPR036890">
    <property type="entry name" value="HATPase_C_sf"/>
</dbReference>
<dbReference type="PROSITE" id="PS50885">
    <property type="entry name" value="HAMP"/>
    <property type="match status" value="1"/>
</dbReference>
<evidence type="ECO:0000313" key="17">
    <source>
        <dbReference type="EMBL" id="SHK05115.1"/>
    </source>
</evidence>
<dbReference type="SMART" id="SM00304">
    <property type="entry name" value="HAMP"/>
    <property type="match status" value="1"/>
</dbReference>
<dbReference type="InterPro" id="IPR050398">
    <property type="entry name" value="HssS/ArlS-like"/>
</dbReference>
<sequence length="414" mass="47636">MNSIYRNPEVKRIALKFLILFVIFYVLSIFLFNIQLKGFSEKLIEHNSSIAGAIIEKHPELESEIVGYFTKEISPKTNTKAQLALKKYGYDKSMNVSLIPEVSSFEKYIKNNVGIYIFILLLVTFLVVFRDYTKILKKIRTVSKSAEKIVEGDFSIKLEDDREGEFAILGHQFNEMASRIEKGMELSKKEKIFLKDILSDISHQLKTPLSSLIAFNDLLLEGNIEDENTREEFLLRSRAQLIRMEWLIINLLKIARLEAGAIKFEYIETPVVRAIEKAVDSLRVKWKEKNQNIIFENKDNNIMLLLDENWMVEAYTNIIKNCIEHTPEGNNIYIKLENTPVFTRIIIADTGYGIPKEDIPHIFQRFYRGKNSVKSDSIGIGLALSKSIIESQGGSINVRSEIGFGTEFEIVFLK</sequence>
<dbReference type="PROSITE" id="PS50109">
    <property type="entry name" value="HIS_KIN"/>
    <property type="match status" value="1"/>
</dbReference>
<dbReference type="PANTHER" id="PTHR45528">
    <property type="entry name" value="SENSOR HISTIDINE KINASE CPXA"/>
    <property type="match status" value="1"/>
</dbReference>
<dbReference type="EC" id="2.7.13.3" evidence="3"/>
<evidence type="ECO:0000256" key="13">
    <source>
        <dbReference type="ARBA" id="ARBA00023136"/>
    </source>
</evidence>
<protein>
    <recommendedName>
        <fullName evidence="3">histidine kinase</fullName>
        <ecNumber evidence="3">2.7.13.3</ecNumber>
    </recommendedName>
</protein>
<comment type="catalytic activity">
    <reaction evidence="1">
        <text>ATP + protein L-histidine = ADP + protein N-phospho-L-histidine.</text>
        <dbReference type="EC" id="2.7.13.3"/>
    </reaction>
</comment>
<dbReference type="GO" id="GO:0005524">
    <property type="term" value="F:ATP binding"/>
    <property type="evidence" value="ECO:0007669"/>
    <property type="project" value="UniProtKB-KW"/>
</dbReference>
<evidence type="ECO:0000256" key="8">
    <source>
        <dbReference type="ARBA" id="ARBA00022741"/>
    </source>
</evidence>
<proteinExistence type="predicted"/>
<comment type="subcellular location">
    <subcellularLocation>
        <location evidence="2">Cell membrane</location>
        <topology evidence="2">Multi-pass membrane protein</topology>
    </subcellularLocation>
</comment>
<dbReference type="InterPro" id="IPR036097">
    <property type="entry name" value="HisK_dim/P_sf"/>
</dbReference>
<evidence type="ECO:0000256" key="9">
    <source>
        <dbReference type="ARBA" id="ARBA00022777"/>
    </source>
</evidence>
<evidence type="ECO:0000256" key="4">
    <source>
        <dbReference type="ARBA" id="ARBA00022475"/>
    </source>
</evidence>
<gene>
    <name evidence="17" type="ORF">SAMN05444401_0467</name>
</gene>
<dbReference type="Gene3D" id="6.10.340.10">
    <property type="match status" value="1"/>
</dbReference>
<dbReference type="Pfam" id="PF00512">
    <property type="entry name" value="HisKA"/>
    <property type="match status" value="1"/>
</dbReference>
<dbReference type="InterPro" id="IPR003594">
    <property type="entry name" value="HATPase_dom"/>
</dbReference>
<evidence type="ECO:0000256" key="5">
    <source>
        <dbReference type="ARBA" id="ARBA00022553"/>
    </source>
</evidence>
<evidence type="ECO:0000256" key="6">
    <source>
        <dbReference type="ARBA" id="ARBA00022679"/>
    </source>
</evidence>
<reference evidence="17 18" key="1">
    <citation type="submission" date="2016-11" db="EMBL/GenBank/DDBJ databases">
        <authorList>
            <person name="Jaros S."/>
            <person name="Januszkiewicz K."/>
            <person name="Wedrychowicz H."/>
        </authorList>
    </citation>
    <scope>NUCLEOTIDE SEQUENCE [LARGE SCALE GENOMIC DNA]</scope>
    <source>
        <strain evidence="17 18">DSM 21864</strain>
    </source>
</reference>
<keyword evidence="4" id="KW-1003">Cell membrane</keyword>
<dbReference type="SUPFAM" id="SSF47384">
    <property type="entry name" value="Homodimeric domain of signal transducing histidine kinase"/>
    <property type="match status" value="1"/>
</dbReference>
<dbReference type="PANTHER" id="PTHR45528:SF1">
    <property type="entry name" value="SENSOR HISTIDINE KINASE CPXA"/>
    <property type="match status" value="1"/>
</dbReference>
<dbReference type="Pfam" id="PF02518">
    <property type="entry name" value="HATPase_c"/>
    <property type="match status" value="1"/>
</dbReference>
<keyword evidence="7 14" id="KW-0812">Transmembrane</keyword>
<dbReference type="SUPFAM" id="SSF158472">
    <property type="entry name" value="HAMP domain-like"/>
    <property type="match status" value="1"/>
</dbReference>
<keyword evidence="5" id="KW-0597">Phosphoprotein</keyword>
<dbReference type="OrthoDB" id="9773956at2"/>
<dbReference type="Gene3D" id="3.30.565.10">
    <property type="entry name" value="Histidine kinase-like ATPase, C-terminal domain"/>
    <property type="match status" value="1"/>
</dbReference>
<keyword evidence="13 14" id="KW-0472">Membrane</keyword>
<evidence type="ECO:0000313" key="18">
    <source>
        <dbReference type="Proteomes" id="UP000184080"/>
    </source>
</evidence>
<dbReference type="Proteomes" id="UP000184080">
    <property type="component" value="Unassembled WGS sequence"/>
</dbReference>
<organism evidence="17 18">
    <name type="scientific">Clostridium amylolyticum</name>
    <dbReference type="NCBI Taxonomy" id="1121298"/>
    <lineage>
        <taxon>Bacteria</taxon>
        <taxon>Bacillati</taxon>
        <taxon>Bacillota</taxon>
        <taxon>Clostridia</taxon>
        <taxon>Eubacteriales</taxon>
        <taxon>Clostridiaceae</taxon>
        <taxon>Clostridium</taxon>
    </lineage>
</organism>
<evidence type="ECO:0000256" key="3">
    <source>
        <dbReference type="ARBA" id="ARBA00012438"/>
    </source>
</evidence>
<dbReference type="SMART" id="SM00388">
    <property type="entry name" value="HisKA"/>
    <property type="match status" value="1"/>
</dbReference>
<dbReference type="Gene3D" id="1.10.287.130">
    <property type="match status" value="1"/>
</dbReference>
<dbReference type="GO" id="GO:0005886">
    <property type="term" value="C:plasma membrane"/>
    <property type="evidence" value="ECO:0007669"/>
    <property type="project" value="UniProtKB-SubCell"/>
</dbReference>
<evidence type="ECO:0000256" key="10">
    <source>
        <dbReference type="ARBA" id="ARBA00022840"/>
    </source>
</evidence>
<dbReference type="SUPFAM" id="SSF55874">
    <property type="entry name" value="ATPase domain of HSP90 chaperone/DNA topoisomerase II/histidine kinase"/>
    <property type="match status" value="1"/>
</dbReference>
<evidence type="ECO:0000256" key="11">
    <source>
        <dbReference type="ARBA" id="ARBA00022989"/>
    </source>
</evidence>
<keyword evidence="18" id="KW-1185">Reference proteome</keyword>
<dbReference type="EMBL" id="FQZO01000015">
    <property type="protein sequence ID" value="SHK05115.1"/>
    <property type="molecule type" value="Genomic_DNA"/>
</dbReference>
<name>A0A1M6PAZ2_9CLOT</name>
<feature type="transmembrane region" description="Helical" evidence="14">
    <location>
        <begin position="113"/>
        <end position="130"/>
    </location>
</feature>
<dbReference type="CDD" id="cd00082">
    <property type="entry name" value="HisKA"/>
    <property type="match status" value="1"/>
</dbReference>
<feature type="domain" description="Histidine kinase" evidence="15">
    <location>
        <begin position="200"/>
        <end position="414"/>
    </location>
</feature>
<evidence type="ECO:0000256" key="12">
    <source>
        <dbReference type="ARBA" id="ARBA00023012"/>
    </source>
</evidence>
<feature type="transmembrane region" description="Helical" evidence="14">
    <location>
        <begin position="13"/>
        <end position="34"/>
    </location>
</feature>
<dbReference type="InterPro" id="IPR003661">
    <property type="entry name" value="HisK_dim/P_dom"/>
</dbReference>
<dbReference type="PRINTS" id="PR00344">
    <property type="entry name" value="BCTRLSENSOR"/>
</dbReference>
<keyword evidence="8" id="KW-0547">Nucleotide-binding</keyword>
<evidence type="ECO:0000256" key="7">
    <source>
        <dbReference type="ARBA" id="ARBA00022692"/>
    </source>
</evidence>
<dbReference type="InterPro" id="IPR004358">
    <property type="entry name" value="Sig_transdc_His_kin-like_C"/>
</dbReference>
<dbReference type="AlphaFoldDB" id="A0A1M6PAZ2"/>
<evidence type="ECO:0000259" key="16">
    <source>
        <dbReference type="PROSITE" id="PS50885"/>
    </source>
</evidence>
<keyword evidence="6" id="KW-0808">Transferase</keyword>
<feature type="domain" description="HAMP" evidence="16">
    <location>
        <begin position="133"/>
        <end position="185"/>
    </location>
</feature>
<evidence type="ECO:0000256" key="14">
    <source>
        <dbReference type="SAM" id="Phobius"/>
    </source>
</evidence>
<dbReference type="SMART" id="SM00387">
    <property type="entry name" value="HATPase_c"/>
    <property type="match status" value="1"/>
</dbReference>
<keyword evidence="12" id="KW-0902">Two-component regulatory system</keyword>
<keyword evidence="11 14" id="KW-1133">Transmembrane helix</keyword>